<dbReference type="SUPFAM" id="SSF69118">
    <property type="entry name" value="AhpD-like"/>
    <property type="match status" value="1"/>
</dbReference>
<dbReference type="Proteomes" id="UP000032611">
    <property type="component" value="Chromosome"/>
</dbReference>
<keyword evidence="4" id="KW-1185">Reference proteome</keyword>
<feature type="signal peptide" evidence="1">
    <location>
        <begin position="1"/>
        <end position="19"/>
    </location>
</feature>
<dbReference type="STRING" id="1486262.TM49_03550"/>
<name>A0A0D5LLE7_MAREN</name>
<dbReference type="HOGENOM" id="CLU_070025_0_2_5"/>
<dbReference type="KEGG" id="mey:TM49_03550"/>
<dbReference type="RefSeq" id="WP_045679561.1">
    <property type="nucleotide sequence ID" value="NZ_CP010803.1"/>
</dbReference>
<dbReference type="InterPro" id="IPR003779">
    <property type="entry name" value="CMD-like"/>
</dbReference>
<dbReference type="AlphaFoldDB" id="A0A0D5LLE7"/>
<feature type="domain" description="Carboxymuconolactone decarboxylase-like" evidence="2">
    <location>
        <begin position="168"/>
        <end position="245"/>
    </location>
</feature>
<proteinExistence type="predicted"/>
<sequence length="253" mass="27165">MKRILAASAFALASTAAAAQDLSTTVPDAVGQVAPALQAYSSDDLIGKVWEGEELSMRDRALVTFAALMTMHQMEDFPAFTALALDAGVEPAELSETITHLAFYTGWGNATAAAEAMAPVYAERGIGADQLPSTDPELLPLDEEAEAARQENVSGNYGNVSQGVVDNTEQLLFLDLWLRPDLEPRDRSMVTVAALIAAGQPEQMTFHLNRAMDNGLTQEEAGAMLSHLAFYTGWPRVFSAMPVAKQVFEDRAG</sequence>
<gene>
    <name evidence="3" type="ORF">TM49_03550</name>
</gene>
<feature type="domain" description="Carboxymuconolactone decarboxylase-like" evidence="2">
    <location>
        <begin position="48"/>
        <end position="117"/>
    </location>
</feature>
<protein>
    <submittedName>
        <fullName evidence="3">4-carboxymuconolactone decarboxylase</fullName>
    </submittedName>
</protein>
<evidence type="ECO:0000313" key="3">
    <source>
        <dbReference type="EMBL" id="AJY44971.1"/>
    </source>
</evidence>
<keyword evidence="1" id="KW-0732">Signal</keyword>
<dbReference type="InterPro" id="IPR029032">
    <property type="entry name" value="AhpD-like"/>
</dbReference>
<dbReference type="Gene3D" id="1.20.1290.10">
    <property type="entry name" value="AhpD-like"/>
    <property type="match status" value="1"/>
</dbReference>
<dbReference type="PANTHER" id="PTHR33570">
    <property type="entry name" value="4-CARBOXYMUCONOLACTONE DECARBOXYLASE FAMILY PROTEIN"/>
    <property type="match status" value="1"/>
</dbReference>
<dbReference type="EMBL" id="CP010803">
    <property type="protein sequence ID" value="AJY44971.1"/>
    <property type="molecule type" value="Genomic_DNA"/>
</dbReference>
<accession>A0A0D5LLE7</accession>
<evidence type="ECO:0000256" key="1">
    <source>
        <dbReference type="SAM" id="SignalP"/>
    </source>
</evidence>
<evidence type="ECO:0000313" key="4">
    <source>
        <dbReference type="Proteomes" id="UP000032611"/>
    </source>
</evidence>
<dbReference type="Pfam" id="PF02627">
    <property type="entry name" value="CMD"/>
    <property type="match status" value="2"/>
</dbReference>
<dbReference type="InterPro" id="IPR052512">
    <property type="entry name" value="4CMD/NDH-1_regulator"/>
</dbReference>
<dbReference type="OrthoDB" id="7507676at2"/>
<dbReference type="GO" id="GO:0051920">
    <property type="term" value="F:peroxiredoxin activity"/>
    <property type="evidence" value="ECO:0007669"/>
    <property type="project" value="InterPro"/>
</dbReference>
<feature type="chain" id="PRO_5002295135" evidence="1">
    <location>
        <begin position="20"/>
        <end position="253"/>
    </location>
</feature>
<dbReference type="PATRIC" id="fig|1486262.3.peg.723"/>
<organism evidence="3 4">
    <name type="scientific">Martelella endophytica</name>
    <dbReference type="NCBI Taxonomy" id="1486262"/>
    <lineage>
        <taxon>Bacteria</taxon>
        <taxon>Pseudomonadati</taxon>
        <taxon>Pseudomonadota</taxon>
        <taxon>Alphaproteobacteria</taxon>
        <taxon>Hyphomicrobiales</taxon>
        <taxon>Aurantimonadaceae</taxon>
        <taxon>Martelella</taxon>
    </lineage>
</organism>
<evidence type="ECO:0000259" key="2">
    <source>
        <dbReference type="Pfam" id="PF02627"/>
    </source>
</evidence>
<dbReference type="PANTHER" id="PTHR33570:SF9">
    <property type="entry name" value="BLL4600 PROTEIN"/>
    <property type="match status" value="1"/>
</dbReference>
<reference evidence="3 4" key="1">
    <citation type="journal article" date="2015" name="Genome Announc.">
        <title>Complete genome sequence of Martelella endophytica YC6887, which has antifungal activity associated with a halophyte.</title>
        <authorList>
            <person name="Khan A."/>
            <person name="Khan H."/>
            <person name="Chung E.J."/>
            <person name="Hossain M.T."/>
            <person name="Chung Y.R."/>
        </authorList>
    </citation>
    <scope>NUCLEOTIDE SEQUENCE [LARGE SCALE GENOMIC DNA]</scope>
    <source>
        <strain evidence="3">YC6887</strain>
    </source>
</reference>